<accession>A0ABW4QVF9</accession>
<dbReference type="EMBL" id="JBHUFD010000005">
    <property type="protein sequence ID" value="MFD1873369.1"/>
    <property type="molecule type" value="Genomic_DNA"/>
</dbReference>
<feature type="domain" description="DUF4440" evidence="1">
    <location>
        <begin position="31"/>
        <end position="138"/>
    </location>
</feature>
<sequence>MQTPFYFLWWLLVSPAERPSAPAQQAIEAEITRLEQLEAQAVLKGDTTTLFRLWAKEFVVNNPDNRVVTAQQVRAFMRTGKIDYASFQRIIEKITVVDNVAIAMGRETTTPQQKTANAGKTVTRRYTNVWVRQAGAWHLTARQATNVVVQ</sequence>
<dbReference type="Proteomes" id="UP001597197">
    <property type="component" value="Unassembled WGS sequence"/>
</dbReference>
<dbReference type="Pfam" id="PF14534">
    <property type="entry name" value="DUF4440"/>
    <property type="match status" value="1"/>
</dbReference>
<evidence type="ECO:0000259" key="1">
    <source>
        <dbReference type="Pfam" id="PF14534"/>
    </source>
</evidence>
<comment type="caution">
    <text evidence="2">The sequence shown here is derived from an EMBL/GenBank/DDBJ whole genome shotgun (WGS) entry which is preliminary data.</text>
</comment>
<dbReference type="Gene3D" id="3.10.450.50">
    <property type="match status" value="1"/>
</dbReference>
<protein>
    <submittedName>
        <fullName evidence="2">Nuclear transport factor 2 family protein</fullName>
    </submittedName>
</protein>
<keyword evidence="3" id="KW-1185">Reference proteome</keyword>
<reference evidence="3" key="1">
    <citation type="journal article" date="2019" name="Int. J. Syst. Evol. Microbiol.">
        <title>The Global Catalogue of Microorganisms (GCM) 10K type strain sequencing project: providing services to taxonomists for standard genome sequencing and annotation.</title>
        <authorList>
            <consortium name="The Broad Institute Genomics Platform"/>
            <consortium name="The Broad Institute Genome Sequencing Center for Infectious Disease"/>
            <person name="Wu L."/>
            <person name="Ma J."/>
        </authorList>
    </citation>
    <scope>NUCLEOTIDE SEQUENCE [LARGE SCALE GENOMIC DNA]</scope>
    <source>
        <strain evidence="3">CGMCC 1.15795</strain>
    </source>
</reference>
<name>A0ABW4QVF9_9BACT</name>
<evidence type="ECO:0000313" key="2">
    <source>
        <dbReference type="EMBL" id="MFD1873369.1"/>
    </source>
</evidence>
<proteinExistence type="predicted"/>
<dbReference type="SUPFAM" id="SSF54427">
    <property type="entry name" value="NTF2-like"/>
    <property type="match status" value="1"/>
</dbReference>
<dbReference type="RefSeq" id="WP_382314199.1">
    <property type="nucleotide sequence ID" value="NZ_JBHUFD010000005.1"/>
</dbReference>
<organism evidence="2 3">
    <name type="scientific">Hymenobacter bucti</name>
    <dbReference type="NCBI Taxonomy" id="1844114"/>
    <lineage>
        <taxon>Bacteria</taxon>
        <taxon>Pseudomonadati</taxon>
        <taxon>Bacteroidota</taxon>
        <taxon>Cytophagia</taxon>
        <taxon>Cytophagales</taxon>
        <taxon>Hymenobacteraceae</taxon>
        <taxon>Hymenobacter</taxon>
    </lineage>
</organism>
<gene>
    <name evidence="2" type="ORF">ACFSDX_13075</name>
</gene>
<dbReference type="InterPro" id="IPR032710">
    <property type="entry name" value="NTF2-like_dom_sf"/>
</dbReference>
<evidence type="ECO:0000313" key="3">
    <source>
        <dbReference type="Proteomes" id="UP001597197"/>
    </source>
</evidence>
<dbReference type="InterPro" id="IPR027843">
    <property type="entry name" value="DUF4440"/>
</dbReference>